<dbReference type="Pfam" id="PF12697">
    <property type="entry name" value="Abhydrolase_6"/>
    <property type="match status" value="1"/>
</dbReference>
<name>H5TCG7_9ALTE</name>
<dbReference type="InterPro" id="IPR029058">
    <property type="entry name" value="AB_hydrolase_fold"/>
</dbReference>
<dbReference type="OrthoDB" id="9780765at2"/>
<dbReference type="RefSeq" id="WP_006005656.1">
    <property type="nucleotide sequence ID" value="NZ_BAET01000019.1"/>
</dbReference>
<dbReference type="STRING" id="56804.BAE46_06585"/>
<evidence type="ECO:0000259" key="1">
    <source>
        <dbReference type="Pfam" id="PF12697"/>
    </source>
</evidence>
<reference evidence="2 3" key="1">
    <citation type="journal article" date="2012" name="J. Bacteriol.">
        <title>Genome sequence of proteorhodopsin-containing sea ice bacterium Glaciecola punicea ACAM 611T.</title>
        <authorList>
            <person name="Qin Q.-L."/>
            <person name="Xie B.-B."/>
            <person name="Shu Y.-L."/>
            <person name="Rong J.-C."/>
            <person name="Zhao D.-L."/>
            <person name="Zhang X.-Y."/>
            <person name="Chen X.-L."/>
            <person name="Zhou B.-C."/>
            <person name="Zhanga Y.-Z."/>
        </authorList>
    </citation>
    <scope>NUCLEOTIDE SEQUENCE [LARGE SCALE GENOMIC DNA]</scope>
    <source>
        <strain evidence="2 3">ACAM 611</strain>
    </source>
</reference>
<dbReference type="SUPFAM" id="SSF53474">
    <property type="entry name" value="alpha/beta-Hydrolases"/>
    <property type="match status" value="1"/>
</dbReference>
<dbReference type="AlphaFoldDB" id="H5TCG7"/>
<dbReference type="InterPro" id="IPR000073">
    <property type="entry name" value="AB_hydrolase_1"/>
</dbReference>
<keyword evidence="3" id="KW-1185">Reference proteome</keyword>
<organism evidence="2 3">
    <name type="scientific">Glaciecola punicea ACAM 611</name>
    <dbReference type="NCBI Taxonomy" id="1121923"/>
    <lineage>
        <taxon>Bacteria</taxon>
        <taxon>Pseudomonadati</taxon>
        <taxon>Pseudomonadota</taxon>
        <taxon>Gammaproteobacteria</taxon>
        <taxon>Alteromonadales</taxon>
        <taxon>Alteromonadaceae</taxon>
        <taxon>Glaciecola</taxon>
    </lineage>
</organism>
<feature type="domain" description="AB hydrolase-1" evidence="1">
    <location>
        <begin position="40"/>
        <end position="217"/>
    </location>
</feature>
<evidence type="ECO:0000313" key="3">
    <source>
        <dbReference type="Proteomes" id="UP000053586"/>
    </source>
</evidence>
<comment type="caution">
    <text evidence="2">The sequence shown here is derived from an EMBL/GenBank/DDBJ whole genome shotgun (WGS) entry which is preliminary data.</text>
</comment>
<evidence type="ECO:0000313" key="2">
    <source>
        <dbReference type="EMBL" id="GAB55994.1"/>
    </source>
</evidence>
<protein>
    <recommendedName>
        <fullName evidence="1">AB hydrolase-1 domain-containing protein</fullName>
    </recommendedName>
</protein>
<dbReference type="Gene3D" id="3.40.50.1820">
    <property type="entry name" value="alpha/beta hydrolase"/>
    <property type="match status" value="1"/>
</dbReference>
<dbReference type="EMBL" id="BAET01000019">
    <property type="protein sequence ID" value="GAB55994.1"/>
    <property type="molecule type" value="Genomic_DNA"/>
</dbReference>
<dbReference type="eggNOG" id="COG2267">
    <property type="taxonomic scope" value="Bacteria"/>
</dbReference>
<reference evidence="2 3" key="2">
    <citation type="journal article" date="2017" name="Antonie Van Leeuwenhoek">
        <title>Rhizobium rhizosphaerae sp. nov., a novel species isolated from rice rhizosphere.</title>
        <authorList>
            <person name="Zhao J.J."/>
            <person name="Zhang J."/>
            <person name="Zhang R.J."/>
            <person name="Zhang C.W."/>
            <person name="Yin H.Q."/>
            <person name="Zhang X.X."/>
        </authorList>
    </citation>
    <scope>NUCLEOTIDE SEQUENCE [LARGE SCALE GENOMIC DNA]</scope>
    <source>
        <strain evidence="2 3">ACAM 611</strain>
    </source>
</reference>
<sequence>MKSKPLMVFIPGTLCTSEVFTQLLKKLPYETKTIEFNDHDNLNDMAAEVMHAVGERSFIAIGFSMGGMVALELIRMNVKQLAGIVLLNSNCHADLPGRKAGRDAHLEIAKTQGIETLIKQEYLPLYFSNSNGPESEVVVKMAAQLGADTLKSQLKVLAERPDSLSILTNFSKPLLIVGAQNDQSCPPEHQQVMARIARQSELHILPDCGHFALLQAPTCIAHLINQWVNKYYA</sequence>
<accession>H5TCG7</accession>
<dbReference type="InterPro" id="IPR050266">
    <property type="entry name" value="AB_hydrolase_sf"/>
</dbReference>
<dbReference type="Proteomes" id="UP000053586">
    <property type="component" value="Unassembled WGS sequence"/>
</dbReference>
<gene>
    <name evidence="2" type="ORF">GPUN_1878</name>
</gene>
<dbReference type="PANTHER" id="PTHR43798">
    <property type="entry name" value="MONOACYLGLYCEROL LIPASE"/>
    <property type="match status" value="1"/>
</dbReference>
<proteinExistence type="predicted"/>